<comment type="similarity">
    <text evidence="1">Belongs to the WEB family.</text>
</comment>
<dbReference type="Pfam" id="PF05701">
    <property type="entry name" value="WEMBL"/>
    <property type="match status" value="1"/>
</dbReference>
<evidence type="ECO:0008006" key="7">
    <source>
        <dbReference type="Google" id="ProtNLM"/>
    </source>
</evidence>
<dbReference type="Gramene" id="A10p07460.2_BraZ1">
    <property type="protein sequence ID" value="A10p07460.2_BraZ1.CDS"/>
    <property type="gene ID" value="A10g07460.2_BraZ1"/>
</dbReference>
<feature type="region of interest" description="Disordered" evidence="4">
    <location>
        <begin position="514"/>
        <end position="546"/>
    </location>
</feature>
<proteinExistence type="inferred from homology"/>
<organism evidence="6">
    <name type="scientific">Brassica campestris</name>
    <name type="common">Field mustard</name>
    <dbReference type="NCBI Taxonomy" id="3711"/>
    <lineage>
        <taxon>Eukaryota</taxon>
        <taxon>Viridiplantae</taxon>
        <taxon>Streptophyta</taxon>
        <taxon>Embryophyta</taxon>
        <taxon>Tracheophyta</taxon>
        <taxon>Spermatophyta</taxon>
        <taxon>Magnoliopsida</taxon>
        <taxon>eudicotyledons</taxon>
        <taxon>Gunneridae</taxon>
        <taxon>Pentapetalae</taxon>
        <taxon>rosids</taxon>
        <taxon>malvids</taxon>
        <taxon>Brassicales</taxon>
        <taxon>Brassicaceae</taxon>
        <taxon>Brassiceae</taxon>
        <taxon>Brassica</taxon>
    </lineage>
</organism>
<feature type="coiled-coil region" evidence="3">
    <location>
        <begin position="372"/>
        <end position="399"/>
    </location>
</feature>
<dbReference type="AlphaFoldDB" id="A0A3P6CNL9"/>
<reference evidence="6" key="1">
    <citation type="submission" date="2018-11" db="EMBL/GenBank/DDBJ databases">
        <authorList>
            <consortium name="Genoscope - CEA"/>
            <person name="William W."/>
        </authorList>
    </citation>
    <scope>NUCLEOTIDE SEQUENCE</scope>
</reference>
<sequence>MVNDDKASNDFSLLPDLNDDFSTPFTSIEFDSSILDLINLEDGGETPNLLPEHNPFLESVNTFQEDEDLHFSVEAESPKVYIAPRAIINHHDSFSLDPRIDTIEDARISFPDSPRGSHDLSLSRLKVPGSPRALALPRASGSPRFGSPTIPAALIDTAAPFESVKDAVSKFGGITDWKAHKIQTIEKRKTVDQELEKIQEDMPEYKKQAFVAEEAKQQVVMELERTKSVVEELKMELEKAEKEEQQAKQDSDLAKLRVEEMEHGIADASSIAVKTQLEVAKVRHVSAVSEQRVVREEIEMVSNEYESLLKEKEMATKKAEDSVLAAKEVEKQMTGLTIEVIATKELLESARAAHLEAEENKLEAAMARDQDVYNREKELKMVEEEIERFRQEMHASDDVRIKIETASVLQQDLRAEITSYKDDNMMIEKRNNSDIQAAVDSTRKELEEVKSNIGKAISEVKTLKIIVGSLQSELEREKKDLSETKQREALSVHRNSKEAREERCSEIAKKLQEANKEAEEATSLASAAQEELRKAKEESEEARTGVSAIESQLVEAKREMEAAKASEKLALAAIKALQETEYSTKIEDISTPRSIIISVEEYYELSKQAHEVEEAANKKLAEIVSQIEVAKEEESRVLEKIEEVNRETAFQREKLKEAMDKVEKARDKKVSMDHELRKWSSENGKRSPMSSPEGGEKESHDLGKSKSALHSARSFAFGEEGSNNVGDSSNVTHETKKKKKRFSLLPKVFMFLSRKKSNK</sequence>
<dbReference type="InterPro" id="IPR008545">
    <property type="entry name" value="Web"/>
</dbReference>
<name>A0A3P6CNL9_BRACM</name>
<protein>
    <recommendedName>
        <fullName evidence="7">RPW8 domain-containing protein</fullName>
    </recommendedName>
</protein>
<evidence type="ECO:0000256" key="2">
    <source>
        <dbReference type="ARBA" id="ARBA00023054"/>
    </source>
</evidence>
<feature type="coiled-coil region" evidence="3">
    <location>
        <begin position="291"/>
        <end position="318"/>
    </location>
</feature>
<feature type="compositionally biased region" description="Basic and acidic residues" evidence="4">
    <location>
        <begin position="649"/>
        <end position="685"/>
    </location>
</feature>
<feature type="region of interest" description="Disordered" evidence="4">
    <location>
        <begin position="476"/>
        <end position="502"/>
    </location>
</feature>
<feature type="compositionally biased region" description="Basic and acidic residues" evidence="4">
    <location>
        <begin position="530"/>
        <end position="543"/>
    </location>
</feature>
<evidence type="ECO:0000256" key="1">
    <source>
        <dbReference type="ARBA" id="ARBA00005485"/>
    </source>
</evidence>
<dbReference type="EMBL" id="LS974626">
    <property type="protein sequence ID" value="CAG7909500.1"/>
    <property type="molecule type" value="Genomic_DNA"/>
</dbReference>
<feature type="coiled-coil region" evidence="3">
    <location>
        <begin position="188"/>
        <end position="259"/>
    </location>
</feature>
<evidence type="ECO:0000256" key="4">
    <source>
        <dbReference type="SAM" id="MobiDB-lite"/>
    </source>
</evidence>
<evidence type="ECO:0000313" key="5">
    <source>
        <dbReference type="EMBL" id="CAG7909500.1"/>
    </source>
</evidence>
<gene>
    <name evidence="6" type="ORF">BRAA10T42939Z</name>
    <name evidence="5" type="ORF">BRAPAZ1V2_A10P07460.2</name>
</gene>
<feature type="region of interest" description="Disordered" evidence="4">
    <location>
        <begin position="649"/>
        <end position="740"/>
    </location>
</feature>
<dbReference type="PANTHER" id="PTHR32054">
    <property type="entry name" value="HEAVY CHAIN, PUTATIVE, EXPRESSED-RELATED-RELATED"/>
    <property type="match status" value="1"/>
</dbReference>
<feature type="compositionally biased region" description="Polar residues" evidence="4">
    <location>
        <begin position="721"/>
        <end position="732"/>
    </location>
</feature>
<keyword evidence="2 3" id="KW-0175">Coiled coil</keyword>
<dbReference type="Proteomes" id="UP000694005">
    <property type="component" value="Chromosome A10"/>
</dbReference>
<evidence type="ECO:0000313" key="6">
    <source>
        <dbReference type="EMBL" id="VDD17226.1"/>
    </source>
</evidence>
<evidence type="ECO:0000256" key="3">
    <source>
        <dbReference type="SAM" id="Coils"/>
    </source>
</evidence>
<dbReference type="EMBL" id="LR031577">
    <property type="protein sequence ID" value="VDD17226.1"/>
    <property type="molecule type" value="Genomic_DNA"/>
</dbReference>
<feature type="compositionally biased region" description="Basic and acidic residues" evidence="4">
    <location>
        <begin position="694"/>
        <end position="704"/>
    </location>
</feature>
<accession>A0A3P6CNL9</accession>
<dbReference type="PANTHER" id="PTHR32054:SF56">
    <property type="entry name" value="BNAA10G28710D PROTEIN"/>
    <property type="match status" value="1"/>
</dbReference>